<dbReference type="GO" id="GO:0016787">
    <property type="term" value="F:hydrolase activity"/>
    <property type="evidence" value="ECO:0007669"/>
    <property type="project" value="UniProtKB-KW"/>
</dbReference>
<dbReference type="InterPro" id="IPR014017">
    <property type="entry name" value="DNA_helicase_UvrD-like_C"/>
</dbReference>
<evidence type="ECO:0000256" key="4">
    <source>
        <dbReference type="ARBA" id="ARBA00022840"/>
    </source>
</evidence>
<keyword evidence="1" id="KW-0547">Nucleotide-binding</keyword>
<feature type="domain" description="UvrD-like helicase C-terminal" evidence="5">
    <location>
        <begin position="1"/>
        <end position="131"/>
    </location>
</feature>
<dbReference type="InterPro" id="IPR027417">
    <property type="entry name" value="P-loop_NTPase"/>
</dbReference>
<gene>
    <name evidence="6" type="ORF">BsIDN1_19550</name>
</gene>
<evidence type="ECO:0000256" key="3">
    <source>
        <dbReference type="ARBA" id="ARBA00022806"/>
    </source>
</evidence>
<accession>A0A5S9M4B1</accession>
<reference evidence="6 7" key="1">
    <citation type="submission" date="2019-12" db="EMBL/GenBank/DDBJ databases">
        <title>Full genome sequence of a Bacillus safensis strain isolated from commercially available natto in Indonesia.</title>
        <authorList>
            <person name="Yoshida M."/>
            <person name="Uomi M."/>
            <person name="Waturangi D."/>
            <person name="Ekaputri J.J."/>
            <person name="Setiamarga D.H.E."/>
        </authorList>
    </citation>
    <scope>NUCLEOTIDE SEQUENCE [LARGE SCALE GENOMIC DNA]</scope>
    <source>
        <strain evidence="6 7">IDN1</strain>
    </source>
</reference>
<protein>
    <recommendedName>
        <fullName evidence="5">UvrD-like helicase C-terminal domain-containing protein</fullName>
    </recommendedName>
</protein>
<keyword evidence="2" id="KW-0378">Hydrolase</keyword>
<dbReference type="SUPFAM" id="SSF52540">
    <property type="entry name" value="P-loop containing nucleoside triphosphate hydrolases"/>
    <property type="match status" value="1"/>
</dbReference>
<dbReference type="GO" id="GO:0003677">
    <property type="term" value="F:DNA binding"/>
    <property type="evidence" value="ECO:0007669"/>
    <property type="project" value="InterPro"/>
</dbReference>
<sequence length="131" mass="15315">MLLVHLDQQEAETDEEREELETVQLEARVIAKKIRELVEQPFQVYDAKQQMTRNLQYRDIVILLRSMPWAPQMMEELKKQGIPVYANLSSGYFEATEVSVILSLLKVIDNPYQDIPLAAVFKITNCSFRRK</sequence>
<name>A0A5S9M4B1_BACIA</name>
<keyword evidence="3" id="KW-0347">Helicase</keyword>
<proteinExistence type="predicted"/>
<dbReference type="Gene3D" id="3.40.50.300">
    <property type="entry name" value="P-loop containing nucleotide triphosphate hydrolases"/>
    <property type="match status" value="1"/>
</dbReference>
<dbReference type="InterPro" id="IPR000212">
    <property type="entry name" value="DNA_helicase_UvrD/REP"/>
</dbReference>
<dbReference type="GO" id="GO:0005829">
    <property type="term" value="C:cytosol"/>
    <property type="evidence" value="ECO:0007669"/>
    <property type="project" value="TreeGrafter"/>
</dbReference>
<dbReference type="Pfam" id="PF13361">
    <property type="entry name" value="UvrD_C"/>
    <property type="match status" value="1"/>
</dbReference>
<dbReference type="GO" id="GO:0005524">
    <property type="term" value="F:ATP binding"/>
    <property type="evidence" value="ECO:0007669"/>
    <property type="project" value="UniProtKB-KW"/>
</dbReference>
<dbReference type="PANTHER" id="PTHR11070">
    <property type="entry name" value="UVRD / RECB / PCRA DNA HELICASE FAMILY MEMBER"/>
    <property type="match status" value="1"/>
</dbReference>
<dbReference type="GO" id="GO:0000725">
    <property type="term" value="P:recombinational repair"/>
    <property type="evidence" value="ECO:0007669"/>
    <property type="project" value="TreeGrafter"/>
</dbReference>
<dbReference type="Proteomes" id="UP000464658">
    <property type="component" value="Chromosome"/>
</dbReference>
<dbReference type="PANTHER" id="PTHR11070:SF48">
    <property type="entry name" value="ATP-DEPENDENT HELICASE_NUCLEASE SUBUNIT A"/>
    <property type="match status" value="1"/>
</dbReference>
<dbReference type="GO" id="GO:0043138">
    <property type="term" value="F:3'-5' DNA helicase activity"/>
    <property type="evidence" value="ECO:0007669"/>
    <property type="project" value="TreeGrafter"/>
</dbReference>
<dbReference type="GO" id="GO:0033202">
    <property type="term" value="C:DNA helicase complex"/>
    <property type="evidence" value="ECO:0007669"/>
    <property type="project" value="TreeGrafter"/>
</dbReference>
<dbReference type="EMBL" id="AP021906">
    <property type="protein sequence ID" value="BBP88337.1"/>
    <property type="molecule type" value="Genomic_DNA"/>
</dbReference>
<evidence type="ECO:0000313" key="6">
    <source>
        <dbReference type="EMBL" id="BBP88337.1"/>
    </source>
</evidence>
<evidence type="ECO:0000256" key="1">
    <source>
        <dbReference type="ARBA" id="ARBA00022741"/>
    </source>
</evidence>
<evidence type="ECO:0000259" key="5">
    <source>
        <dbReference type="PROSITE" id="PS51217"/>
    </source>
</evidence>
<keyword evidence="4" id="KW-0067">ATP-binding</keyword>
<organism evidence="6 7">
    <name type="scientific">Bacillus safensis</name>
    <dbReference type="NCBI Taxonomy" id="561879"/>
    <lineage>
        <taxon>Bacteria</taxon>
        <taxon>Bacillati</taxon>
        <taxon>Bacillota</taxon>
        <taxon>Bacilli</taxon>
        <taxon>Bacillales</taxon>
        <taxon>Bacillaceae</taxon>
        <taxon>Bacillus</taxon>
    </lineage>
</organism>
<evidence type="ECO:0000256" key="2">
    <source>
        <dbReference type="ARBA" id="ARBA00022801"/>
    </source>
</evidence>
<dbReference type="AlphaFoldDB" id="A0A5S9M4B1"/>
<evidence type="ECO:0000313" key="7">
    <source>
        <dbReference type="Proteomes" id="UP000464658"/>
    </source>
</evidence>
<dbReference type="PROSITE" id="PS51217">
    <property type="entry name" value="UVRD_HELICASE_CTER"/>
    <property type="match status" value="1"/>
</dbReference>